<reference evidence="1" key="3">
    <citation type="submission" date="2022-12" db="EMBL/GenBank/DDBJ databases">
        <authorList>
            <person name="Sun Q."/>
            <person name="Zhou Y."/>
        </authorList>
    </citation>
    <scope>NUCLEOTIDE SEQUENCE</scope>
    <source>
        <strain evidence="1">CGMCC 1.15034</strain>
    </source>
</reference>
<evidence type="ECO:0000313" key="1">
    <source>
        <dbReference type="EMBL" id="GGI21970.1"/>
    </source>
</evidence>
<reference evidence="2 3" key="2">
    <citation type="submission" date="2018-06" db="EMBL/GenBank/DDBJ databases">
        <title>Comparative genomics of rhizobia nodulating Arachis hypogaea in China.</title>
        <authorList>
            <person name="Li Y."/>
        </authorList>
    </citation>
    <scope>NUCLEOTIDE SEQUENCE [LARGE SCALE GENOMIC DNA]</scope>
    <source>
        <strain evidence="2 3">CCBAU 51658</strain>
    </source>
</reference>
<dbReference type="AlphaFoldDB" id="A0A410VAJ8"/>
<dbReference type="Proteomes" id="UP000625079">
    <property type="component" value="Unassembled WGS sequence"/>
</dbReference>
<reference evidence="1" key="1">
    <citation type="journal article" date="2014" name="Int. J. Syst. Evol. Microbiol.">
        <title>Complete genome sequence of Corynebacterium casei LMG S-19264T (=DSM 44701T), isolated from a smear-ripened cheese.</title>
        <authorList>
            <consortium name="US DOE Joint Genome Institute (JGI-PGF)"/>
            <person name="Walter F."/>
            <person name="Albersmeier A."/>
            <person name="Kalinowski J."/>
            <person name="Ruckert C."/>
        </authorList>
    </citation>
    <scope>NUCLEOTIDE SEQUENCE</scope>
    <source>
        <strain evidence="1">CGMCC 1.15034</strain>
    </source>
</reference>
<keyword evidence="3" id="KW-1185">Reference proteome</keyword>
<evidence type="ECO:0000313" key="4">
    <source>
        <dbReference type="Proteomes" id="UP000625079"/>
    </source>
</evidence>
<protein>
    <submittedName>
        <fullName evidence="1">Uncharacterized protein</fullName>
    </submittedName>
</protein>
<accession>A0A410VAJ8</accession>
<sequence>MSQVRPRIRQEKTLSERLAEAAREAREQAQLLPDGQLRNVLLEKARQYEAQIPLNTFLGQR</sequence>
<gene>
    <name evidence="1" type="ORF">GCM10010987_17060</name>
    <name evidence="2" type="ORF">XH86_25570</name>
</gene>
<proteinExistence type="predicted"/>
<evidence type="ECO:0000313" key="2">
    <source>
        <dbReference type="EMBL" id="QOZ61725.1"/>
    </source>
</evidence>
<organism evidence="1 4">
    <name type="scientific">Bradyrhizobium guangdongense</name>
    <dbReference type="NCBI Taxonomy" id="1325090"/>
    <lineage>
        <taxon>Bacteria</taxon>
        <taxon>Pseudomonadati</taxon>
        <taxon>Pseudomonadota</taxon>
        <taxon>Alphaproteobacteria</taxon>
        <taxon>Hyphomicrobiales</taxon>
        <taxon>Nitrobacteraceae</taxon>
        <taxon>Bradyrhizobium</taxon>
    </lineage>
</organism>
<dbReference type="EMBL" id="CP030057">
    <property type="protein sequence ID" value="QOZ61725.1"/>
    <property type="molecule type" value="Genomic_DNA"/>
</dbReference>
<dbReference type="EMBL" id="BMHC01000002">
    <property type="protein sequence ID" value="GGI21970.1"/>
    <property type="molecule type" value="Genomic_DNA"/>
</dbReference>
<dbReference type="Proteomes" id="UP000593880">
    <property type="component" value="Chromosome"/>
</dbReference>
<evidence type="ECO:0000313" key="3">
    <source>
        <dbReference type="Proteomes" id="UP000593880"/>
    </source>
</evidence>
<name>A0A410VAJ8_9BRAD</name>